<keyword evidence="3 6" id="KW-0732">Signal</keyword>
<evidence type="ECO:0000256" key="5">
    <source>
        <dbReference type="ARBA" id="ARBA00023237"/>
    </source>
</evidence>
<evidence type="ECO:0000259" key="7">
    <source>
        <dbReference type="Pfam" id="PF07980"/>
    </source>
</evidence>
<dbReference type="InterPro" id="IPR011990">
    <property type="entry name" value="TPR-like_helical_dom_sf"/>
</dbReference>
<dbReference type="CDD" id="cd08977">
    <property type="entry name" value="SusD"/>
    <property type="match status" value="1"/>
</dbReference>
<organism evidence="9 10">
    <name type="scientific">Chitinophaga oryzae</name>
    <dbReference type="NCBI Taxonomy" id="2725414"/>
    <lineage>
        <taxon>Bacteria</taxon>
        <taxon>Pseudomonadati</taxon>
        <taxon>Bacteroidota</taxon>
        <taxon>Chitinophagia</taxon>
        <taxon>Chitinophagales</taxon>
        <taxon>Chitinophagaceae</taxon>
        <taxon>Chitinophaga</taxon>
    </lineage>
</organism>
<evidence type="ECO:0000313" key="10">
    <source>
        <dbReference type="Proteomes" id="UP000502421"/>
    </source>
</evidence>
<gene>
    <name evidence="9" type="ORF">HF329_26870</name>
</gene>
<keyword evidence="5" id="KW-0998">Cell outer membrane</keyword>
<feature type="domain" description="SusD-like N-terminal" evidence="8">
    <location>
        <begin position="48"/>
        <end position="232"/>
    </location>
</feature>
<feature type="chain" id="PRO_5042054722" evidence="6">
    <location>
        <begin position="19"/>
        <end position="483"/>
    </location>
</feature>
<proteinExistence type="inferred from homology"/>
<dbReference type="InterPro" id="IPR012944">
    <property type="entry name" value="SusD_RagB_dom"/>
</dbReference>
<dbReference type="SUPFAM" id="SSF48452">
    <property type="entry name" value="TPR-like"/>
    <property type="match status" value="1"/>
</dbReference>
<reference evidence="10" key="1">
    <citation type="submission" date="2020-04" db="EMBL/GenBank/DDBJ databases">
        <authorList>
            <person name="Kittiwongwattana C."/>
        </authorList>
    </citation>
    <scope>NUCLEOTIDE SEQUENCE [LARGE SCALE GENOMIC DNA]</scope>
    <source>
        <strain evidence="10">1310</strain>
    </source>
</reference>
<dbReference type="GO" id="GO:0009279">
    <property type="term" value="C:cell outer membrane"/>
    <property type="evidence" value="ECO:0007669"/>
    <property type="project" value="UniProtKB-SubCell"/>
</dbReference>
<dbReference type="InterPro" id="IPR033985">
    <property type="entry name" value="SusD-like_N"/>
</dbReference>
<feature type="signal peptide" evidence="6">
    <location>
        <begin position="1"/>
        <end position="18"/>
    </location>
</feature>
<evidence type="ECO:0000256" key="6">
    <source>
        <dbReference type="SAM" id="SignalP"/>
    </source>
</evidence>
<dbReference type="PROSITE" id="PS51257">
    <property type="entry name" value="PROKAR_LIPOPROTEIN"/>
    <property type="match status" value="1"/>
</dbReference>
<evidence type="ECO:0000256" key="1">
    <source>
        <dbReference type="ARBA" id="ARBA00004442"/>
    </source>
</evidence>
<dbReference type="Gene3D" id="1.25.40.390">
    <property type="match status" value="1"/>
</dbReference>
<evidence type="ECO:0000256" key="3">
    <source>
        <dbReference type="ARBA" id="ARBA00022729"/>
    </source>
</evidence>
<dbReference type="AlphaFoldDB" id="A0AAE7D9C7"/>
<evidence type="ECO:0000256" key="2">
    <source>
        <dbReference type="ARBA" id="ARBA00006275"/>
    </source>
</evidence>
<dbReference type="RefSeq" id="WP_168809071.1">
    <property type="nucleotide sequence ID" value="NZ_CP051205.1"/>
</dbReference>
<keyword evidence="4" id="KW-0472">Membrane</keyword>
<protein>
    <submittedName>
        <fullName evidence="9">RagB/SusD family nutrient uptake outer membrane protein</fullName>
    </submittedName>
</protein>
<comment type="similarity">
    <text evidence="2">Belongs to the SusD family.</text>
</comment>
<sequence>MKYPKLNILALTAAVAFSACNSKLDLAPADALDNESAVTEGNARILANGLYERAQELEYYGRDFTVVNDVTGGDVKITAANSNRFVVEFQYIFGPLSASQSKTWLNAYRVANQASVMIDKLPETAITKPYKGEAHFMRALAHFDLVRRYTRPYSQMLDKATTANTGIPLAMKAVDNPATHKPSRATLKETYDAIISDLKAAKELAPDAGAKSEAVFRGSKDAASALLTRAYLYMGDSTKPADPNWQNVIDEATPLINKFQLWSDANYLANYTTNSATSEDIFSLRFLQPENRGADNFGNIYLPNDGSSTSGYGDIRLNENFMALLDPADYRNSAVKVFSGNNYMMKWVGNGLGLTGMTNVKVLRVSEVLLNRAEAYMRKGDLQLALNDINSLRQHRGLAAVTAADKASVRAELLKQRRLELVGEGFAATDLFRLGGVRHIADKDALLPQTKDIQPTDARVAFPIPQVEIDANPNIVQNPGYNK</sequence>
<dbReference type="Pfam" id="PF14322">
    <property type="entry name" value="SusD-like_3"/>
    <property type="match status" value="1"/>
</dbReference>
<evidence type="ECO:0000259" key="8">
    <source>
        <dbReference type="Pfam" id="PF14322"/>
    </source>
</evidence>
<feature type="domain" description="RagB/SusD" evidence="7">
    <location>
        <begin position="358"/>
        <end position="481"/>
    </location>
</feature>
<evidence type="ECO:0000313" key="9">
    <source>
        <dbReference type="EMBL" id="QJB34726.1"/>
    </source>
</evidence>
<dbReference type="Proteomes" id="UP000502421">
    <property type="component" value="Chromosome"/>
</dbReference>
<dbReference type="EMBL" id="CP051205">
    <property type="protein sequence ID" value="QJB34726.1"/>
    <property type="molecule type" value="Genomic_DNA"/>
</dbReference>
<comment type="subcellular location">
    <subcellularLocation>
        <location evidence="1">Cell outer membrane</location>
    </subcellularLocation>
</comment>
<accession>A0AAE7D9C7</accession>
<name>A0AAE7D9C7_9BACT</name>
<evidence type="ECO:0000256" key="4">
    <source>
        <dbReference type="ARBA" id="ARBA00023136"/>
    </source>
</evidence>
<dbReference type="Pfam" id="PF07980">
    <property type="entry name" value="SusD_RagB"/>
    <property type="match status" value="1"/>
</dbReference>
<dbReference type="KEGG" id="coy:HF329_26870"/>